<feature type="domain" description="Retrotransposon gag" evidence="8">
    <location>
        <begin position="279"/>
        <end position="349"/>
    </location>
</feature>
<keyword evidence="9" id="KW-0695">RNA-directed DNA polymerase</keyword>
<dbReference type="GO" id="GO:0003964">
    <property type="term" value="F:RNA-directed DNA polymerase activity"/>
    <property type="evidence" value="ECO:0007669"/>
    <property type="project" value="UniProtKB-KW"/>
</dbReference>
<dbReference type="InterPro" id="IPR050651">
    <property type="entry name" value="Plant_Cytochrome_P450_Monoox"/>
</dbReference>
<sequence>MSTHEQITNNPTSAVRNTGGRNGPQGMEEPMSDEVLREMCDKNYHQLLPLIAEKMQKEKEQKDRLNAVKARLIYGEESGVKIRNHEESHYSESKTPTARTEPRRRHGGRYSRSPSPHASVFKRLKKNRSPSPQPRPRKEGGVFKRLGRREPVTSARSDSRRRSPQAQRTEVETRRRQQRQTPSHATSQYSESEDSEGGHWKSKSRRQKSNTYEDDLYQPWTCEERNPFTLRIRHFSLPRTRMPSHVKTYDGSGDPEDHLKLFQSAAKTEGWAMPTWCHMFNSTLTGNARVWFDKLPKESIDSYEDLRTAFRENYLQQTKHIKDPVEIHHIKQRDGESTEDFMERYKAEVLDVEDTLSVTNIVCFIYSRSLIISRSLEDLMETAGTYTAGFTCFPDAQSNGFMECKGTAFQMHSQAVLMSQSFSTVCLRTPLFSTMKILVSLILQVLTAIEDQPNTFGQALRQALWPLHETCAYRLPQVELSQPMVVQIQMCESDSDSDSEHLNKQTAPNRKILITEMVWQIFNMNVVLRMVAGKGVMELLHPEEENEMNRCREVMREFFSFYFGNFYWADALPFPKMMKHRNKIREILQSGGRKTYMELYLISACKKTADCQNYDAILLSSLRAGSTDTTTVMLTWTLCLLLNNPRALMNAQEELDNIVGRDRKVNESDITNLVYLQAIVKETLRLYPAGRLGGTREFSEDCIIAGYHVPKGTWLITNLYKLQQDPKLWPNSQSFRLREGYLMGDQSMLTLRGHILSWMPLVLGGVLVLGIALGLQYYIWL</sequence>
<dbReference type="Pfam" id="PF00067">
    <property type="entry name" value="p450"/>
    <property type="match status" value="1"/>
</dbReference>
<dbReference type="InterPro" id="IPR005162">
    <property type="entry name" value="Retrotrans_gag_dom"/>
</dbReference>
<protein>
    <submittedName>
        <fullName evidence="9">Reverse transcriptase domain-containing protein</fullName>
    </submittedName>
</protein>
<dbReference type="Pfam" id="PF03732">
    <property type="entry name" value="Retrotrans_gag"/>
    <property type="match status" value="1"/>
</dbReference>
<name>A0ABQ4WXQ4_9ASTR</name>
<feature type="compositionally biased region" description="Basic and acidic residues" evidence="6">
    <location>
        <begin position="78"/>
        <end position="92"/>
    </location>
</feature>
<comment type="caution">
    <text evidence="9">The sequence shown here is derived from an EMBL/GenBank/DDBJ whole genome shotgun (WGS) entry which is preliminary data.</text>
</comment>
<evidence type="ECO:0000313" key="9">
    <source>
        <dbReference type="EMBL" id="GJS57692.1"/>
    </source>
</evidence>
<evidence type="ECO:0000256" key="6">
    <source>
        <dbReference type="SAM" id="MobiDB-lite"/>
    </source>
</evidence>
<dbReference type="PRINTS" id="PR00385">
    <property type="entry name" value="P450"/>
</dbReference>
<proteinExistence type="predicted"/>
<feature type="region of interest" description="Disordered" evidence="6">
    <location>
        <begin position="1"/>
        <end position="34"/>
    </location>
</feature>
<dbReference type="InterPro" id="IPR001128">
    <property type="entry name" value="Cyt_P450"/>
</dbReference>
<organism evidence="9 10">
    <name type="scientific">Tanacetum coccineum</name>
    <dbReference type="NCBI Taxonomy" id="301880"/>
    <lineage>
        <taxon>Eukaryota</taxon>
        <taxon>Viridiplantae</taxon>
        <taxon>Streptophyta</taxon>
        <taxon>Embryophyta</taxon>
        <taxon>Tracheophyta</taxon>
        <taxon>Spermatophyta</taxon>
        <taxon>Magnoliopsida</taxon>
        <taxon>eudicotyledons</taxon>
        <taxon>Gunneridae</taxon>
        <taxon>Pentapetalae</taxon>
        <taxon>asterids</taxon>
        <taxon>campanulids</taxon>
        <taxon>Asterales</taxon>
        <taxon>Asteraceae</taxon>
        <taxon>Asteroideae</taxon>
        <taxon>Anthemideae</taxon>
        <taxon>Anthemidinae</taxon>
        <taxon>Tanacetum</taxon>
    </lineage>
</organism>
<feature type="region of interest" description="Disordered" evidence="6">
    <location>
        <begin position="73"/>
        <end position="211"/>
    </location>
</feature>
<keyword evidence="5" id="KW-0503">Monooxygenase</keyword>
<keyword evidence="9" id="KW-0808">Transferase</keyword>
<feature type="transmembrane region" description="Helical" evidence="7">
    <location>
        <begin position="755"/>
        <end position="779"/>
    </location>
</feature>
<evidence type="ECO:0000259" key="8">
    <source>
        <dbReference type="Pfam" id="PF03732"/>
    </source>
</evidence>
<evidence type="ECO:0000256" key="7">
    <source>
        <dbReference type="SAM" id="Phobius"/>
    </source>
</evidence>
<accession>A0ABQ4WXQ4</accession>
<dbReference type="PANTHER" id="PTHR47947">
    <property type="entry name" value="CYTOCHROME P450 82C3-RELATED"/>
    <property type="match status" value="1"/>
</dbReference>
<reference evidence="9" key="1">
    <citation type="journal article" date="2022" name="Int. J. Mol. Sci.">
        <title>Draft Genome of Tanacetum Coccineum: Genomic Comparison of Closely Related Tanacetum-Family Plants.</title>
        <authorList>
            <person name="Yamashiro T."/>
            <person name="Shiraishi A."/>
            <person name="Nakayama K."/>
            <person name="Satake H."/>
        </authorList>
    </citation>
    <scope>NUCLEOTIDE SEQUENCE</scope>
</reference>
<gene>
    <name evidence="9" type="ORF">Tco_0652476</name>
</gene>
<keyword evidence="7" id="KW-0812">Transmembrane</keyword>
<dbReference type="SUPFAM" id="SSF48264">
    <property type="entry name" value="Cytochrome P450"/>
    <property type="match status" value="1"/>
</dbReference>
<evidence type="ECO:0000256" key="1">
    <source>
        <dbReference type="ARBA" id="ARBA00022617"/>
    </source>
</evidence>
<dbReference type="Proteomes" id="UP001151760">
    <property type="component" value="Unassembled WGS sequence"/>
</dbReference>
<feature type="compositionally biased region" description="Polar residues" evidence="6">
    <location>
        <begin position="1"/>
        <end position="16"/>
    </location>
</feature>
<reference evidence="9" key="2">
    <citation type="submission" date="2022-01" db="EMBL/GenBank/DDBJ databases">
        <authorList>
            <person name="Yamashiro T."/>
            <person name="Shiraishi A."/>
            <person name="Satake H."/>
            <person name="Nakayama K."/>
        </authorList>
    </citation>
    <scope>NUCLEOTIDE SEQUENCE</scope>
</reference>
<evidence type="ECO:0000256" key="4">
    <source>
        <dbReference type="ARBA" id="ARBA00023004"/>
    </source>
</evidence>
<evidence type="ECO:0000256" key="5">
    <source>
        <dbReference type="ARBA" id="ARBA00023033"/>
    </source>
</evidence>
<keyword evidence="2" id="KW-0479">Metal-binding</keyword>
<evidence type="ECO:0000256" key="3">
    <source>
        <dbReference type="ARBA" id="ARBA00023002"/>
    </source>
</evidence>
<dbReference type="PRINTS" id="PR00463">
    <property type="entry name" value="EP450I"/>
</dbReference>
<keyword evidence="4" id="KW-0408">Iron</keyword>
<keyword evidence="1" id="KW-0349">Heme</keyword>
<keyword evidence="7" id="KW-1133">Transmembrane helix</keyword>
<keyword evidence="3" id="KW-0560">Oxidoreductase</keyword>
<dbReference type="PANTHER" id="PTHR47947:SF39">
    <property type="entry name" value="CYTOCHROME P450"/>
    <property type="match status" value="1"/>
</dbReference>
<dbReference type="InterPro" id="IPR036396">
    <property type="entry name" value="Cyt_P450_sf"/>
</dbReference>
<evidence type="ECO:0000256" key="2">
    <source>
        <dbReference type="ARBA" id="ARBA00022723"/>
    </source>
</evidence>
<evidence type="ECO:0000313" key="10">
    <source>
        <dbReference type="Proteomes" id="UP001151760"/>
    </source>
</evidence>
<keyword evidence="7" id="KW-0472">Membrane</keyword>
<dbReference type="EMBL" id="BQNB010009025">
    <property type="protein sequence ID" value="GJS57692.1"/>
    <property type="molecule type" value="Genomic_DNA"/>
</dbReference>
<dbReference type="InterPro" id="IPR002401">
    <property type="entry name" value="Cyt_P450_E_grp-I"/>
</dbReference>
<keyword evidence="10" id="KW-1185">Reference proteome</keyword>
<keyword evidence="9" id="KW-0548">Nucleotidyltransferase</keyword>
<dbReference type="Gene3D" id="1.10.630.10">
    <property type="entry name" value="Cytochrome P450"/>
    <property type="match status" value="1"/>
</dbReference>